<keyword evidence="4" id="KW-1185">Reference proteome</keyword>
<accession>A0A8E5MI17</accession>
<feature type="transmembrane region" description="Helical" evidence="2">
    <location>
        <begin position="6"/>
        <end position="33"/>
    </location>
</feature>
<sequence>MVKDASIWTIVHAAVTGFVVVPIFMVGVLTLVLARQRDDAARKSFRWLKWCHPLLLVSLTCIIAADVLNVVLFSWQNDSGYYDTAHHTHDEISSVIRSERYLSFTGNLFEHLVDLIFVTVLVELGNGLMYSLDRQPSAYQARLRYASYAATMVLATFALTYFGQPTAAWMAYWNGSETNSSYAQLIQSLKVVGKIGASFYIPSWIVSIWQVAYASFVLHKHKAGVLTRHVAILYVTTAVLDFIRWTLFVILYAQFILPASDSPWWWTLVDALGNTWLRFVQLVLLLIIGMRRKKGIWTTHQRWMATSMSNEASDMASTMAGPSPTTAPGTAYHHAYYPQSKPVSPASTEPAWYASQEMPAWQNNEQAMPQPVIIMPREFESMQYQYVPHPLLGPGYLVLKSQPQIQELQQQQEAEQEQQPVTPIDQATGQETA</sequence>
<dbReference type="RefSeq" id="XP_042998210.1">
    <property type="nucleotide sequence ID" value="XM_043142276.1"/>
</dbReference>
<protein>
    <submittedName>
        <fullName evidence="3">Uncharacterized protein</fullName>
    </submittedName>
</protein>
<dbReference type="OrthoDB" id="5217806at2759"/>
<dbReference type="KEGG" id="uvi:66065556"/>
<feature type="region of interest" description="Disordered" evidence="1">
    <location>
        <begin position="406"/>
        <end position="433"/>
    </location>
</feature>
<name>A0A8E5MI17_USTVR</name>
<reference evidence="3" key="1">
    <citation type="submission" date="2020-03" db="EMBL/GenBank/DDBJ databases">
        <title>A mixture of massive structural variations and highly conserved coding sequences in Ustilaginoidea virens genome.</title>
        <authorList>
            <person name="Zhang K."/>
            <person name="Zhao Z."/>
            <person name="Zhang Z."/>
            <person name="Li Y."/>
            <person name="Hsiang T."/>
            <person name="Sun W."/>
        </authorList>
    </citation>
    <scope>NUCLEOTIDE SEQUENCE</scope>
    <source>
        <strain evidence="3">UV-8b</strain>
    </source>
</reference>
<keyword evidence="2" id="KW-0812">Transmembrane</keyword>
<feature type="transmembrane region" description="Helical" evidence="2">
    <location>
        <begin position="112"/>
        <end position="133"/>
    </location>
</feature>
<evidence type="ECO:0000256" key="1">
    <source>
        <dbReference type="SAM" id="MobiDB-lite"/>
    </source>
</evidence>
<dbReference type="EMBL" id="CP072756">
    <property type="protein sequence ID" value="QUC20537.1"/>
    <property type="molecule type" value="Genomic_DNA"/>
</dbReference>
<keyword evidence="2" id="KW-1133">Transmembrane helix</keyword>
<evidence type="ECO:0000256" key="2">
    <source>
        <dbReference type="SAM" id="Phobius"/>
    </source>
</evidence>
<keyword evidence="2" id="KW-0472">Membrane</keyword>
<feature type="transmembrane region" description="Helical" evidence="2">
    <location>
        <begin position="199"/>
        <end position="218"/>
    </location>
</feature>
<dbReference type="GeneID" id="66065556"/>
<gene>
    <name evidence="3" type="ORF">UV8b_04778</name>
</gene>
<organism evidence="3 4">
    <name type="scientific">Ustilaginoidea virens</name>
    <name type="common">Rice false smut fungus</name>
    <name type="synonym">Villosiclava virens</name>
    <dbReference type="NCBI Taxonomy" id="1159556"/>
    <lineage>
        <taxon>Eukaryota</taxon>
        <taxon>Fungi</taxon>
        <taxon>Dikarya</taxon>
        <taxon>Ascomycota</taxon>
        <taxon>Pezizomycotina</taxon>
        <taxon>Sordariomycetes</taxon>
        <taxon>Hypocreomycetidae</taxon>
        <taxon>Hypocreales</taxon>
        <taxon>Clavicipitaceae</taxon>
        <taxon>Ustilaginoidea</taxon>
    </lineage>
</organism>
<dbReference type="Proteomes" id="UP000027002">
    <property type="component" value="Chromosome 4"/>
</dbReference>
<evidence type="ECO:0000313" key="4">
    <source>
        <dbReference type="Proteomes" id="UP000027002"/>
    </source>
</evidence>
<feature type="transmembrane region" description="Helical" evidence="2">
    <location>
        <begin position="230"/>
        <end position="252"/>
    </location>
</feature>
<proteinExistence type="predicted"/>
<dbReference type="AlphaFoldDB" id="A0A8E5MI17"/>
<feature type="transmembrane region" description="Helical" evidence="2">
    <location>
        <begin position="54"/>
        <end position="75"/>
    </location>
</feature>
<feature type="compositionally biased region" description="Low complexity" evidence="1">
    <location>
        <begin position="406"/>
        <end position="419"/>
    </location>
</feature>
<feature type="transmembrane region" description="Helical" evidence="2">
    <location>
        <begin position="264"/>
        <end position="288"/>
    </location>
</feature>
<evidence type="ECO:0000313" key="3">
    <source>
        <dbReference type="EMBL" id="QUC20537.1"/>
    </source>
</evidence>
<feature type="transmembrane region" description="Helical" evidence="2">
    <location>
        <begin position="145"/>
        <end position="163"/>
    </location>
</feature>